<comment type="caution">
    <text evidence="1">The sequence shown here is derived from an EMBL/GenBank/DDBJ whole genome shotgun (WGS) entry which is preliminary data.</text>
</comment>
<keyword evidence="2" id="KW-1185">Reference proteome</keyword>
<dbReference type="Proteomes" id="UP000285112">
    <property type="component" value="Unassembled WGS sequence"/>
</dbReference>
<gene>
    <name evidence="1" type="ORF">D5S19_09670</name>
</gene>
<organism evidence="1 2">
    <name type="scientific">Amycolatopsis panacis</name>
    <dbReference type="NCBI Taxonomy" id="2340917"/>
    <lineage>
        <taxon>Bacteria</taxon>
        <taxon>Bacillati</taxon>
        <taxon>Actinomycetota</taxon>
        <taxon>Actinomycetes</taxon>
        <taxon>Pseudonocardiales</taxon>
        <taxon>Pseudonocardiaceae</taxon>
        <taxon>Amycolatopsis</taxon>
    </lineage>
</organism>
<dbReference type="OrthoDB" id="3699494at2"/>
<proteinExistence type="predicted"/>
<reference evidence="1 2" key="1">
    <citation type="submission" date="2018-09" db="EMBL/GenBank/DDBJ databases">
        <title>YIM PH 21725 draft genome.</title>
        <authorList>
            <person name="Miao C."/>
        </authorList>
    </citation>
    <scope>NUCLEOTIDE SEQUENCE [LARGE SCALE GENOMIC DNA]</scope>
    <source>
        <strain evidence="2">YIM PH21725</strain>
    </source>
</reference>
<name>A0A419I743_9PSEU</name>
<evidence type="ECO:0000313" key="2">
    <source>
        <dbReference type="Proteomes" id="UP000285112"/>
    </source>
</evidence>
<dbReference type="AlphaFoldDB" id="A0A419I743"/>
<dbReference type="RefSeq" id="WP_120023011.1">
    <property type="nucleotide sequence ID" value="NZ_QZFV01000068.1"/>
</dbReference>
<evidence type="ECO:0000313" key="1">
    <source>
        <dbReference type="EMBL" id="RJQ87490.1"/>
    </source>
</evidence>
<dbReference type="EMBL" id="QZFV01000068">
    <property type="protein sequence ID" value="RJQ87490.1"/>
    <property type="molecule type" value="Genomic_DNA"/>
</dbReference>
<sequence length="106" mass="11541">MNDHAVGWRIEAFRESDELVEWYSDLPPGTSHHVLERVLGVDDMSMPEGYPVTAEQVRAVLDYFDVPEGAAGPLDDARFAYFVAAFADTRTTKPASGPSSGGQTPP</sequence>
<protein>
    <submittedName>
        <fullName evidence="1">Uncharacterized protein</fullName>
    </submittedName>
</protein>
<accession>A0A419I743</accession>